<dbReference type="InterPro" id="IPR011057">
    <property type="entry name" value="Mss4-like_sf"/>
</dbReference>
<proteinExistence type="inferred from homology"/>
<keyword evidence="2" id="KW-0479">Metal-binding</keyword>
<dbReference type="Gene3D" id="2.170.150.70">
    <property type="match status" value="1"/>
</dbReference>
<dbReference type="VEuPathDB" id="FungiDB:AB675_7321"/>
<reference evidence="5 6" key="1">
    <citation type="submission" date="2015-06" db="EMBL/GenBank/DDBJ databases">
        <title>Draft genome of the ant-associated black yeast Phialophora attae CBS 131958.</title>
        <authorList>
            <person name="Moreno L.F."/>
            <person name="Stielow B.J."/>
            <person name="de Hoog S."/>
            <person name="Vicente V.A."/>
            <person name="Weiss V.A."/>
            <person name="de Vries M."/>
            <person name="Cruz L.M."/>
            <person name="Souza E.M."/>
        </authorList>
    </citation>
    <scope>NUCLEOTIDE SEQUENCE [LARGE SCALE GENOMIC DNA]</scope>
    <source>
        <strain evidence="5 6">CBS 131958</strain>
    </source>
</reference>
<dbReference type="AlphaFoldDB" id="A0A0N0NIZ3"/>
<dbReference type="PANTHER" id="PTHR28620">
    <property type="entry name" value="CENTROMERE PROTEIN V"/>
    <property type="match status" value="1"/>
</dbReference>
<dbReference type="SUPFAM" id="SSF51316">
    <property type="entry name" value="Mss4-like"/>
    <property type="match status" value="1"/>
</dbReference>
<dbReference type="GO" id="GO:0016846">
    <property type="term" value="F:carbon-sulfur lyase activity"/>
    <property type="evidence" value="ECO:0007669"/>
    <property type="project" value="InterPro"/>
</dbReference>
<dbReference type="PROSITE" id="PS51891">
    <property type="entry name" value="CENP_V_GFA"/>
    <property type="match status" value="1"/>
</dbReference>
<sequence>MSTPPKPVTASCHCGAITVTVPYKPTRINECQCTLCRRYAAAWAYYTTADVQISPAPSHEESAASGAYIWGDKHHGFHFCRKCGCVMCWYPCDVVEGKVDAKEGKQVGVNTRMMRPEDVREVDREVLFDALKMTLGKDVPKEERHVDDGAVYED</sequence>
<accession>A0A0N0NIZ3</accession>
<dbReference type="Pfam" id="PF04828">
    <property type="entry name" value="GFA"/>
    <property type="match status" value="1"/>
</dbReference>
<dbReference type="InterPro" id="IPR006913">
    <property type="entry name" value="CENP-V/GFA"/>
</dbReference>
<dbReference type="PANTHER" id="PTHR28620:SF1">
    <property type="entry name" value="CENP-V_GFA DOMAIN-CONTAINING PROTEIN"/>
    <property type="match status" value="1"/>
</dbReference>
<evidence type="ECO:0000313" key="6">
    <source>
        <dbReference type="Proteomes" id="UP000038010"/>
    </source>
</evidence>
<dbReference type="EMBL" id="LFJN01000032">
    <property type="protein sequence ID" value="KPI36318.1"/>
    <property type="molecule type" value="Genomic_DNA"/>
</dbReference>
<name>A0A0N0NIZ3_9EURO</name>
<dbReference type="RefSeq" id="XP_017996281.1">
    <property type="nucleotide sequence ID" value="XM_018147680.1"/>
</dbReference>
<dbReference type="Proteomes" id="UP000038010">
    <property type="component" value="Unassembled WGS sequence"/>
</dbReference>
<organism evidence="5 6">
    <name type="scientific">Cyphellophora attinorum</name>
    <dbReference type="NCBI Taxonomy" id="1664694"/>
    <lineage>
        <taxon>Eukaryota</taxon>
        <taxon>Fungi</taxon>
        <taxon>Dikarya</taxon>
        <taxon>Ascomycota</taxon>
        <taxon>Pezizomycotina</taxon>
        <taxon>Eurotiomycetes</taxon>
        <taxon>Chaetothyriomycetidae</taxon>
        <taxon>Chaetothyriales</taxon>
        <taxon>Cyphellophoraceae</taxon>
        <taxon>Cyphellophora</taxon>
    </lineage>
</organism>
<dbReference type="OrthoDB" id="2993351at2759"/>
<comment type="similarity">
    <text evidence="1">Belongs to the Gfa family.</text>
</comment>
<dbReference type="GeneID" id="28739560"/>
<evidence type="ECO:0000259" key="4">
    <source>
        <dbReference type="PROSITE" id="PS51891"/>
    </source>
</evidence>
<protein>
    <recommendedName>
        <fullName evidence="4">CENP-V/GFA domain-containing protein</fullName>
    </recommendedName>
</protein>
<gene>
    <name evidence="5" type="ORF">AB675_7321</name>
</gene>
<evidence type="ECO:0000313" key="5">
    <source>
        <dbReference type="EMBL" id="KPI36318.1"/>
    </source>
</evidence>
<feature type="domain" description="CENP-V/GFA" evidence="4">
    <location>
        <begin position="8"/>
        <end position="123"/>
    </location>
</feature>
<keyword evidence="6" id="KW-1185">Reference proteome</keyword>
<evidence type="ECO:0000256" key="3">
    <source>
        <dbReference type="ARBA" id="ARBA00022833"/>
    </source>
</evidence>
<comment type="caution">
    <text evidence="5">The sequence shown here is derived from an EMBL/GenBank/DDBJ whole genome shotgun (WGS) entry which is preliminary data.</text>
</comment>
<keyword evidence="3" id="KW-0862">Zinc</keyword>
<evidence type="ECO:0000256" key="1">
    <source>
        <dbReference type="ARBA" id="ARBA00005495"/>
    </source>
</evidence>
<dbReference type="GO" id="GO:0046872">
    <property type="term" value="F:metal ion binding"/>
    <property type="evidence" value="ECO:0007669"/>
    <property type="project" value="UniProtKB-KW"/>
</dbReference>
<dbReference type="InterPro" id="IPR052355">
    <property type="entry name" value="CENP-V-like"/>
</dbReference>
<evidence type="ECO:0000256" key="2">
    <source>
        <dbReference type="ARBA" id="ARBA00022723"/>
    </source>
</evidence>